<dbReference type="VEuPathDB" id="ToxoDB:BESB_078470"/>
<dbReference type="GeneID" id="40312774"/>
<gene>
    <name evidence="1" type="ORF">BESB_078470</name>
</gene>
<proteinExistence type="predicted"/>
<comment type="caution">
    <text evidence="1">The sequence shown here is derived from an EMBL/GenBank/DDBJ whole genome shotgun (WGS) entry which is preliminary data.</text>
</comment>
<dbReference type="EMBL" id="NWUJ01000008">
    <property type="protein sequence ID" value="PFH33631.1"/>
    <property type="molecule type" value="Genomic_DNA"/>
</dbReference>
<dbReference type="OrthoDB" id="328139at2759"/>
<dbReference type="Proteomes" id="UP000224006">
    <property type="component" value="Chromosome VII"/>
</dbReference>
<sequence>MLPFVSMGLFWKLFPGFARDKCKCYFQYIGASFAWGTGLVAYSARKDYSERFTKPGLFYKMHLNKLLRTGKIDQERYNSLLTGAVH</sequence>
<accession>A0A2A9MBE7</accession>
<evidence type="ECO:0000313" key="1">
    <source>
        <dbReference type="EMBL" id="PFH33631.1"/>
    </source>
</evidence>
<organism evidence="1 2">
    <name type="scientific">Besnoitia besnoiti</name>
    <name type="common">Apicomplexan protozoan</name>
    <dbReference type="NCBI Taxonomy" id="94643"/>
    <lineage>
        <taxon>Eukaryota</taxon>
        <taxon>Sar</taxon>
        <taxon>Alveolata</taxon>
        <taxon>Apicomplexa</taxon>
        <taxon>Conoidasida</taxon>
        <taxon>Coccidia</taxon>
        <taxon>Eucoccidiorida</taxon>
        <taxon>Eimeriorina</taxon>
        <taxon>Sarcocystidae</taxon>
        <taxon>Besnoitia</taxon>
    </lineage>
</organism>
<evidence type="ECO:0000313" key="2">
    <source>
        <dbReference type="Proteomes" id="UP000224006"/>
    </source>
</evidence>
<keyword evidence="2" id="KW-1185">Reference proteome</keyword>
<protein>
    <submittedName>
        <fullName evidence="1">Uncharacterized protein</fullName>
    </submittedName>
</protein>
<dbReference type="AlphaFoldDB" id="A0A2A9MBE7"/>
<reference evidence="1 2" key="1">
    <citation type="submission" date="2017-09" db="EMBL/GenBank/DDBJ databases">
        <title>Genome sequencing of Besnoitia besnoiti strain Bb-Ger1.</title>
        <authorList>
            <person name="Schares G."/>
            <person name="Venepally P."/>
            <person name="Lorenzi H.A."/>
        </authorList>
    </citation>
    <scope>NUCLEOTIDE SEQUENCE [LARGE SCALE GENOMIC DNA]</scope>
    <source>
        <strain evidence="1 2">Bb-Ger1</strain>
    </source>
</reference>
<dbReference type="RefSeq" id="XP_029217640.1">
    <property type="nucleotide sequence ID" value="XM_029366209.1"/>
</dbReference>
<dbReference type="KEGG" id="bbes:BESB_078470"/>
<name>A0A2A9MBE7_BESBE</name>